<keyword evidence="3" id="KW-1185">Reference proteome</keyword>
<dbReference type="RefSeq" id="XP_064709163.1">
    <property type="nucleotide sequence ID" value="XM_064854437.1"/>
</dbReference>
<comment type="caution">
    <text evidence="2">The sequence shown here is derived from an EMBL/GenBank/DDBJ whole genome shotgun (WGS) entry which is preliminary data.</text>
</comment>
<evidence type="ECO:0000313" key="2">
    <source>
        <dbReference type="EMBL" id="KAK5058640.1"/>
    </source>
</evidence>
<proteinExistence type="predicted"/>
<reference evidence="2 3" key="1">
    <citation type="submission" date="2023-08" db="EMBL/GenBank/DDBJ databases">
        <title>Black Yeasts Isolated from many extreme environments.</title>
        <authorList>
            <person name="Coleine C."/>
            <person name="Stajich J.E."/>
            <person name="Selbmann L."/>
        </authorList>
    </citation>
    <scope>NUCLEOTIDE SEQUENCE [LARGE SCALE GENOMIC DNA]</scope>
    <source>
        <strain evidence="2 3">CCFEE 5792</strain>
    </source>
</reference>
<dbReference type="AlphaFoldDB" id="A0AAV9NHQ4"/>
<sequence>MPPAVLCACAVGKGVAVLMKEPKDMRKACAFEVEVTDYDKREIHQMRAAKFHGPSGLPLVLRIQNLASVVHESDVVKALHQEFPCNKFHVYQMLAQKGGARMNNFFVVFSEAPAHVVKSLYFRELPKHKGKVRPATLVVDDVCCSCETLTPHSEDSPCKYWVYLWTSVEGRYFCGKGLAEQWLAEKQSAEEKTVRPLHFKRAEEHATAHRPFNSSIPQANSAEDHTWFDAPGPSKSVPWSSGTIEADKAKGHERFITSLYSGVPRAESAISHHERRDAGLFSFGRFDSSKNNDQRAAPVFHPLRDVD</sequence>
<protein>
    <recommendedName>
        <fullName evidence="4">RRM domain-containing protein</fullName>
    </recommendedName>
</protein>
<feature type="region of interest" description="Disordered" evidence="1">
    <location>
        <begin position="284"/>
        <end position="307"/>
    </location>
</feature>
<evidence type="ECO:0000313" key="3">
    <source>
        <dbReference type="Proteomes" id="UP001358417"/>
    </source>
</evidence>
<dbReference type="Proteomes" id="UP001358417">
    <property type="component" value="Unassembled WGS sequence"/>
</dbReference>
<organism evidence="2 3">
    <name type="scientific">Exophiala bonariae</name>
    <dbReference type="NCBI Taxonomy" id="1690606"/>
    <lineage>
        <taxon>Eukaryota</taxon>
        <taxon>Fungi</taxon>
        <taxon>Dikarya</taxon>
        <taxon>Ascomycota</taxon>
        <taxon>Pezizomycotina</taxon>
        <taxon>Eurotiomycetes</taxon>
        <taxon>Chaetothyriomycetidae</taxon>
        <taxon>Chaetothyriales</taxon>
        <taxon>Herpotrichiellaceae</taxon>
        <taxon>Exophiala</taxon>
    </lineage>
</organism>
<evidence type="ECO:0008006" key="4">
    <source>
        <dbReference type="Google" id="ProtNLM"/>
    </source>
</evidence>
<name>A0AAV9NHQ4_9EURO</name>
<gene>
    <name evidence="2" type="ORF">LTR84_010904</name>
</gene>
<dbReference type="EMBL" id="JAVRRD010000005">
    <property type="protein sequence ID" value="KAK5058640.1"/>
    <property type="molecule type" value="Genomic_DNA"/>
</dbReference>
<feature type="region of interest" description="Disordered" evidence="1">
    <location>
        <begin position="223"/>
        <end position="242"/>
    </location>
</feature>
<dbReference type="GeneID" id="89979058"/>
<evidence type="ECO:0000256" key="1">
    <source>
        <dbReference type="SAM" id="MobiDB-lite"/>
    </source>
</evidence>
<accession>A0AAV9NHQ4</accession>